<sequence>MTVKQKLDKKGQKIVPNALTDVVSAPVPTINGVSGFLVDFLSRYISLKKYPFLNA</sequence>
<evidence type="ECO:0000313" key="1">
    <source>
        <dbReference type="EMBL" id="SCX94756.1"/>
    </source>
</evidence>
<comment type="caution">
    <text evidence="1">The sequence shown here is derived from an EMBL/GenBank/DDBJ whole genome shotgun (WGS) entry which is preliminary data.</text>
</comment>
<protein>
    <submittedName>
        <fullName evidence="1">Uncharacterized protein</fullName>
    </submittedName>
</protein>
<reference evidence="1 2" key="1">
    <citation type="submission" date="2016-10" db="EMBL/GenBank/DDBJ databases">
        <authorList>
            <person name="Varghese N."/>
            <person name="Submissions S."/>
        </authorList>
    </citation>
    <scope>NUCLEOTIDE SEQUENCE [LARGE SCALE GENOMIC DNA]</scope>
    <source>
        <strain evidence="1 2">ATCC 33218</strain>
    </source>
</reference>
<dbReference type="EMBL" id="FMVN01000002">
    <property type="protein sequence ID" value="SCX94756.1"/>
    <property type="molecule type" value="Genomic_DNA"/>
</dbReference>
<gene>
    <name evidence="1" type="ORF">SAMN02982997_00462</name>
</gene>
<dbReference type="Proteomes" id="UP000182998">
    <property type="component" value="Unassembled WGS sequence"/>
</dbReference>
<proteinExistence type="predicted"/>
<evidence type="ECO:0000313" key="2">
    <source>
        <dbReference type="Proteomes" id="UP000182998"/>
    </source>
</evidence>
<accession>A0A1G5BXE8</accession>
<name>A0A1G5BXE8_LEGMI</name>
<keyword evidence="2" id="KW-1185">Reference proteome</keyword>
<organism evidence="1 2">
    <name type="scientific">Legionella micdadei</name>
    <name type="common">Tatlockia micdadei</name>
    <dbReference type="NCBI Taxonomy" id="451"/>
    <lineage>
        <taxon>Bacteria</taxon>
        <taxon>Pseudomonadati</taxon>
        <taxon>Pseudomonadota</taxon>
        <taxon>Gammaproteobacteria</taxon>
        <taxon>Legionellales</taxon>
        <taxon>Legionellaceae</taxon>
        <taxon>Legionella</taxon>
    </lineage>
</organism>